<dbReference type="EMBL" id="AUZZ01006702">
    <property type="protein sequence ID" value="EQD45497.1"/>
    <property type="molecule type" value="Genomic_DNA"/>
</dbReference>
<dbReference type="GO" id="GO:0052689">
    <property type="term" value="F:carboxylic ester hydrolase activity"/>
    <property type="evidence" value="ECO:0007669"/>
    <property type="project" value="UniProtKB-KW"/>
</dbReference>
<dbReference type="GO" id="GO:0009102">
    <property type="term" value="P:biotin biosynthetic process"/>
    <property type="evidence" value="ECO:0007669"/>
    <property type="project" value="UniProtKB-KW"/>
</dbReference>
<gene>
    <name evidence="6" type="ORF">B2A_09284</name>
</gene>
<reference evidence="6" key="1">
    <citation type="submission" date="2013-08" db="EMBL/GenBank/DDBJ databases">
        <authorList>
            <person name="Mendez C."/>
            <person name="Richter M."/>
            <person name="Ferrer M."/>
            <person name="Sanchez J."/>
        </authorList>
    </citation>
    <scope>NUCLEOTIDE SEQUENCE</scope>
</reference>
<dbReference type="SUPFAM" id="SSF53474">
    <property type="entry name" value="alpha/beta-Hydrolases"/>
    <property type="match status" value="1"/>
</dbReference>
<reference evidence="6" key="2">
    <citation type="journal article" date="2014" name="ISME J.">
        <title>Microbial stratification in low pH oxic and suboxic macroscopic growths along an acid mine drainage.</title>
        <authorList>
            <person name="Mendez-Garcia C."/>
            <person name="Mesa V."/>
            <person name="Sprenger R.R."/>
            <person name="Richter M."/>
            <person name="Diez M.S."/>
            <person name="Solano J."/>
            <person name="Bargiela R."/>
            <person name="Golyshina O.V."/>
            <person name="Manteca A."/>
            <person name="Ramos J.L."/>
            <person name="Gallego J.R."/>
            <person name="Llorente I."/>
            <person name="Martins Dos Santos V.A."/>
            <person name="Jensen O.N."/>
            <person name="Pelaez A.I."/>
            <person name="Sanchez J."/>
            <person name="Ferrer M."/>
        </authorList>
    </citation>
    <scope>NUCLEOTIDE SEQUENCE</scope>
</reference>
<sequence>MTELFIETSGHGPTPLVLLHGWAMHGGIFAPLAAALMRDFTLYRVDLPGHGHSRDCDLPLRPDALCVALRARVPRDALWLGWSLGGLFALAAARDAALAPRALALLSSTPRFVQARDWPHAMPPTQFAAFARALQADYRATVERFLALEVLGDVQARADLRALRQEVFARGEPDPARLREGLALLKRSDLRADLSTLGLPALWLAGRRDRLVPPAAQRAAAALMPRARYAELEHAAHAGFIGHAAQVAAALIALREAPP</sequence>
<dbReference type="InterPro" id="IPR000073">
    <property type="entry name" value="AB_hydrolase_1"/>
</dbReference>
<dbReference type="HAMAP" id="MF_01260">
    <property type="entry name" value="Carboxylester"/>
    <property type="match status" value="1"/>
</dbReference>
<keyword evidence="2" id="KW-0963">Cytoplasm</keyword>
<protein>
    <submittedName>
        <fullName evidence="6">BioH</fullName>
    </submittedName>
</protein>
<accession>T0ZM10</accession>
<evidence type="ECO:0000313" key="6">
    <source>
        <dbReference type="EMBL" id="EQD45497.1"/>
    </source>
</evidence>
<evidence type="ECO:0000256" key="4">
    <source>
        <dbReference type="ARBA" id="ARBA00022801"/>
    </source>
</evidence>
<keyword evidence="4" id="KW-0378">Hydrolase</keyword>
<dbReference type="PANTHER" id="PTHR43194">
    <property type="entry name" value="HYDROLASE ALPHA/BETA FOLD FAMILY"/>
    <property type="match status" value="1"/>
</dbReference>
<name>T0ZM10_9ZZZZ</name>
<dbReference type="InterPro" id="IPR029058">
    <property type="entry name" value="AB_hydrolase_fold"/>
</dbReference>
<evidence type="ECO:0000256" key="1">
    <source>
        <dbReference type="ARBA" id="ARBA00022487"/>
    </source>
</evidence>
<comment type="caution">
    <text evidence="6">The sequence shown here is derived from an EMBL/GenBank/DDBJ whole genome shotgun (WGS) entry which is preliminary data.</text>
</comment>
<dbReference type="Pfam" id="PF12697">
    <property type="entry name" value="Abhydrolase_6"/>
    <property type="match status" value="1"/>
</dbReference>
<keyword evidence="3" id="KW-0093">Biotin biosynthesis</keyword>
<keyword evidence="1" id="KW-0719">Serine esterase</keyword>
<feature type="domain" description="AB hydrolase-1" evidence="5">
    <location>
        <begin position="16"/>
        <end position="250"/>
    </location>
</feature>
<dbReference type="NCBIfam" id="TIGR01738">
    <property type="entry name" value="bioH"/>
    <property type="match status" value="1"/>
</dbReference>
<proteinExistence type="inferred from homology"/>
<evidence type="ECO:0000259" key="5">
    <source>
        <dbReference type="Pfam" id="PF12697"/>
    </source>
</evidence>
<evidence type="ECO:0000256" key="3">
    <source>
        <dbReference type="ARBA" id="ARBA00022756"/>
    </source>
</evidence>
<dbReference type="AlphaFoldDB" id="T0ZM10"/>
<dbReference type="Gene3D" id="3.40.50.1820">
    <property type="entry name" value="alpha/beta hydrolase"/>
    <property type="match status" value="1"/>
</dbReference>
<dbReference type="PANTHER" id="PTHR43194:SF5">
    <property type="entry name" value="PIMELOYL-[ACYL-CARRIER PROTEIN] METHYL ESTER ESTERASE"/>
    <property type="match status" value="1"/>
</dbReference>
<evidence type="ECO:0000256" key="2">
    <source>
        <dbReference type="ARBA" id="ARBA00022490"/>
    </source>
</evidence>
<dbReference type="InterPro" id="IPR050228">
    <property type="entry name" value="Carboxylesterase_BioH"/>
</dbReference>
<organism evidence="6">
    <name type="scientific">mine drainage metagenome</name>
    <dbReference type="NCBI Taxonomy" id="410659"/>
    <lineage>
        <taxon>unclassified sequences</taxon>
        <taxon>metagenomes</taxon>
        <taxon>ecological metagenomes</taxon>
    </lineage>
</organism>
<dbReference type="InterPro" id="IPR010076">
    <property type="entry name" value="BioH"/>
</dbReference>